<organism evidence="2 3">
    <name type="scientific">Kipferlia bialata</name>
    <dbReference type="NCBI Taxonomy" id="797122"/>
    <lineage>
        <taxon>Eukaryota</taxon>
        <taxon>Metamonada</taxon>
        <taxon>Carpediemonas-like organisms</taxon>
        <taxon>Kipferlia</taxon>
    </lineage>
</organism>
<proteinExistence type="predicted"/>
<feature type="region of interest" description="Disordered" evidence="1">
    <location>
        <begin position="87"/>
        <end position="118"/>
    </location>
</feature>
<feature type="compositionally biased region" description="Basic and acidic residues" evidence="1">
    <location>
        <begin position="27"/>
        <end position="48"/>
    </location>
</feature>
<dbReference type="AlphaFoldDB" id="A0A9K3D110"/>
<feature type="region of interest" description="Disordered" evidence="1">
    <location>
        <begin position="27"/>
        <end position="55"/>
    </location>
</feature>
<comment type="caution">
    <text evidence="2">The sequence shown here is derived from an EMBL/GenBank/DDBJ whole genome shotgun (WGS) entry which is preliminary data.</text>
</comment>
<keyword evidence="3" id="KW-1185">Reference proteome</keyword>
<protein>
    <submittedName>
        <fullName evidence="2">Uncharacterized protein</fullName>
    </submittedName>
</protein>
<accession>A0A9K3D110</accession>
<reference evidence="2 3" key="1">
    <citation type="journal article" date="2018" name="PLoS ONE">
        <title>The draft genome of Kipferlia bialata reveals reductive genome evolution in fornicate parasites.</title>
        <authorList>
            <person name="Tanifuji G."/>
            <person name="Takabayashi S."/>
            <person name="Kume K."/>
            <person name="Takagi M."/>
            <person name="Nakayama T."/>
            <person name="Kamikawa R."/>
            <person name="Inagaki Y."/>
            <person name="Hashimoto T."/>
        </authorList>
    </citation>
    <scope>NUCLEOTIDE SEQUENCE [LARGE SCALE GENOMIC DNA]</scope>
    <source>
        <strain evidence="2">NY0173</strain>
    </source>
</reference>
<sequence length="118" mass="13318">MRGLPMHKKRMDKYNKTIKTIRKACRERGGSMPVRNKEEKQAVKDSHALIRTGVRGSDPRVMTILAKSGLLRSHLKYGIETATRLLEESKEVKRSQAESKGVKGRQREAKGGQSSQDD</sequence>
<dbReference type="Proteomes" id="UP000265618">
    <property type="component" value="Unassembled WGS sequence"/>
</dbReference>
<gene>
    <name evidence="2" type="ORF">KIPB_006935</name>
</gene>
<name>A0A9K3D110_9EUKA</name>
<evidence type="ECO:0000256" key="1">
    <source>
        <dbReference type="SAM" id="MobiDB-lite"/>
    </source>
</evidence>
<feature type="compositionally biased region" description="Basic and acidic residues" evidence="1">
    <location>
        <begin position="87"/>
        <end position="110"/>
    </location>
</feature>
<evidence type="ECO:0000313" key="3">
    <source>
        <dbReference type="Proteomes" id="UP000265618"/>
    </source>
</evidence>
<evidence type="ECO:0000313" key="2">
    <source>
        <dbReference type="EMBL" id="GIQ85294.1"/>
    </source>
</evidence>
<dbReference type="EMBL" id="BDIP01001868">
    <property type="protein sequence ID" value="GIQ85294.1"/>
    <property type="molecule type" value="Genomic_DNA"/>
</dbReference>